<reference evidence="1 2" key="1">
    <citation type="submission" date="2015-11" db="EMBL/GenBank/DDBJ databases">
        <title>Genomic analysis of 38 Legionella species identifies large and diverse effector repertoires.</title>
        <authorList>
            <person name="Burstein D."/>
            <person name="Amaro F."/>
            <person name="Zusman T."/>
            <person name="Lifshitz Z."/>
            <person name="Cohen O."/>
            <person name="Gilbert J.A."/>
            <person name="Pupko T."/>
            <person name="Shuman H.A."/>
            <person name="Segal G."/>
        </authorList>
    </citation>
    <scope>NUCLEOTIDE SEQUENCE [LARGE SCALE GENOMIC DNA]</scope>
    <source>
        <strain evidence="1 2">SE-32A-C8</strain>
    </source>
</reference>
<organism evidence="1 2">
    <name type="scientific">Legionella erythra</name>
    <dbReference type="NCBI Taxonomy" id="448"/>
    <lineage>
        <taxon>Bacteria</taxon>
        <taxon>Pseudomonadati</taxon>
        <taxon>Pseudomonadota</taxon>
        <taxon>Gammaproteobacteria</taxon>
        <taxon>Legionellales</taxon>
        <taxon>Legionellaceae</taxon>
        <taxon>Legionella</taxon>
    </lineage>
</organism>
<dbReference type="Proteomes" id="UP000054773">
    <property type="component" value="Unassembled WGS sequence"/>
</dbReference>
<dbReference type="SUPFAM" id="SSF56219">
    <property type="entry name" value="DNase I-like"/>
    <property type="match status" value="1"/>
</dbReference>
<gene>
    <name evidence="1" type="ORF">Lery_0583</name>
</gene>
<dbReference type="AlphaFoldDB" id="A0A0W0TUM9"/>
<proteinExistence type="predicted"/>
<protein>
    <recommendedName>
        <fullName evidence="3">Endonuclease/Exonuclease/phosphatase family protein</fullName>
    </recommendedName>
</protein>
<dbReference type="EMBL" id="LNYA01000006">
    <property type="protein sequence ID" value="KTC99190.1"/>
    <property type="molecule type" value="Genomic_DNA"/>
</dbReference>
<dbReference type="RefSeq" id="WP_058525761.1">
    <property type="nucleotide sequence ID" value="NZ_CAAAHY010000021.1"/>
</dbReference>
<accession>A0A0W0TUM9</accession>
<keyword evidence="2" id="KW-1185">Reference proteome</keyword>
<evidence type="ECO:0000313" key="1">
    <source>
        <dbReference type="EMBL" id="KTC99190.1"/>
    </source>
</evidence>
<dbReference type="PATRIC" id="fig|448.7.peg.607"/>
<comment type="caution">
    <text evidence="1">The sequence shown here is derived from an EMBL/GenBank/DDBJ whole genome shotgun (WGS) entry which is preliminary data.</text>
</comment>
<name>A0A0W0TUM9_LEGER</name>
<evidence type="ECO:0008006" key="3">
    <source>
        <dbReference type="Google" id="ProtNLM"/>
    </source>
</evidence>
<dbReference type="STRING" id="448.Lery_0583"/>
<dbReference type="OrthoDB" id="5651005at2"/>
<evidence type="ECO:0000313" key="2">
    <source>
        <dbReference type="Proteomes" id="UP000054773"/>
    </source>
</evidence>
<dbReference type="Gene3D" id="3.60.10.10">
    <property type="entry name" value="Endonuclease/exonuclease/phosphatase"/>
    <property type="match status" value="1"/>
</dbReference>
<sequence length="332" mass="38029">MISKTEHSESDLQSEPVFVSLKGRDVVTARVSDHHPIAHDNVLFWNMMMQGNKRGAGSGFNNGFGMIESDKQYTRRLIAVAWVIAETVYRHPNVEAIHLCEGPVKPKDLKVFYQALMRFSFMKRFMRENQFYRPDADGIHWGLLTLVDTRYDVTSVNSHPVDLFPKLTNRFQLLKLTDNEVVKYMASAHFPFAGDEHKEDREALSLSGKAYCQWINALHDNYSHASLILCADFNLNPYLISQRQERALDKIPSDNSILLHTGGDKMAATIHKVMVDGILLSNQEKQKYQTTRLKVDLAALVKSEYRFFQPNQAAVQESPEKNQESREIVLLQ</sequence>
<dbReference type="InterPro" id="IPR036691">
    <property type="entry name" value="Endo/exonu/phosph_ase_sf"/>
</dbReference>